<dbReference type="Proteomes" id="UP000018211">
    <property type="component" value="Unassembled WGS sequence"/>
</dbReference>
<evidence type="ECO:0000313" key="1">
    <source>
        <dbReference type="EMBL" id="CCO46169.1"/>
    </source>
</evidence>
<gene>
    <name evidence="1" type="ORF">VIBNISOn1_1690014</name>
</gene>
<protein>
    <submittedName>
        <fullName evidence="1">Uncharacterized protein</fullName>
    </submittedName>
</protein>
<comment type="caution">
    <text evidence="1">The sequence shown here is derived from an EMBL/GenBank/DDBJ whole genome shotgun (WGS) entry which is preliminary data.</text>
</comment>
<reference evidence="1 2" key="1">
    <citation type="journal article" date="2013" name="ISME J.">
        <title>Comparative genomics of pathogenic lineages of Vibrio nigripulchritudo identifies virulence-associated traits.</title>
        <authorList>
            <person name="Goudenege D."/>
            <person name="Labreuche Y."/>
            <person name="Krin E."/>
            <person name="Ansquer D."/>
            <person name="Mangenot S."/>
            <person name="Calteau A."/>
            <person name="Medigue C."/>
            <person name="Mazel D."/>
            <person name="Polz M.F."/>
            <person name="Le Roux F."/>
        </authorList>
    </citation>
    <scope>NUCLEOTIDE SEQUENCE [LARGE SCALE GENOMIC DNA]</scope>
    <source>
        <strain evidence="1 2">SOn1</strain>
    </source>
</reference>
<proteinExistence type="predicted"/>
<accession>A0AAV2VNE8</accession>
<name>A0AAV2VNE8_9VIBR</name>
<evidence type="ECO:0000313" key="2">
    <source>
        <dbReference type="Proteomes" id="UP000018211"/>
    </source>
</evidence>
<sequence length="52" mass="6258">MLAQIALKQLITLIKLKKYFKQKNQARYLKQKKPDKQLVISKFNIKSFLYSK</sequence>
<organism evidence="1 2">
    <name type="scientific">Vibrio nigripulchritudo SOn1</name>
    <dbReference type="NCBI Taxonomy" id="1238450"/>
    <lineage>
        <taxon>Bacteria</taxon>
        <taxon>Pseudomonadati</taxon>
        <taxon>Pseudomonadota</taxon>
        <taxon>Gammaproteobacteria</taxon>
        <taxon>Vibrionales</taxon>
        <taxon>Vibrionaceae</taxon>
        <taxon>Vibrio</taxon>
    </lineage>
</organism>
<dbReference type="AlphaFoldDB" id="A0AAV2VNE8"/>
<dbReference type="EMBL" id="CAOF01000078">
    <property type="protein sequence ID" value="CCO46169.1"/>
    <property type="molecule type" value="Genomic_DNA"/>
</dbReference>